<dbReference type="OrthoDB" id="1668230at2759"/>
<dbReference type="STRING" id="763665.A0A2G5B1F2"/>
<dbReference type="PROSITE" id="PS50011">
    <property type="entry name" value="PROTEIN_KINASE_DOM"/>
    <property type="match status" value="1"/>
</dbReference>
<dbReference type="InterPro" id="IPR011009">
    <property type="entry name" value="Kinase-like_dom_sf"/>
</dbReference>
<keyword evidence="2" id="KW-0808">Transferase</keyword>
<evidence type="ECO:0000313" key="2">
    <source>
        <dbReference type="EMBL" id="PIA12848.1"/>
    </source>
</evidence>
<feature type="domain" description="Protein kinase" evidence="1">
    <location>
        <begin position="15"/>
        <end position="190"/>
    </location>
</feature>
<dbReference type="PROSITE" id="PS00108">
    <property type="entry name" value="PROTEIN_KINASE_ST"/>
    <property type="match status" value="1"/>
</dbReference>
<dbReference type="GO" id="GO:0005524">
    <property type="term" value="F:ATP binding"/>
    <property type="evidence" value="ECO:0007669"/>
    <property type="project" value="InterPro"/>
</dbReference>
<accession>A0A2G5B1F2</accession>
<keyword evidence="2" id="KW-0418">Kinase</keyword>
<dbReference type="GO" id="GO:0004672">
    <property type="term" value="F:protein kinase activity"/>
    <property type="evidence" value="ECO:0007669"/>
    <property type="project" value="InterPro"/>
</dbReference>
<keyword evidence="3" id="KW-1185">Reference proteome</keyword>
<dbReference type="AlphaFoldDB" id="A0A2G5B1F2"/>
<dbReference type="Gene3D" id="1.10.510.10">
    <property type="entry name" value="Transferase(Phosphotransferase) domain 1"/>
    <property type="match status" value="1"/>
</dbReference>
<dbReference type="Pfam" id="PF00069">
    <property type="entry name" value="Pkinase"/>
    <property type="match status" value="1"/>
</dbReference>
<dbReference type="Proteomes" id="UP000242474">
    <property type="component" value="Unassembled WGS sequence"/>
</dbReference>
<reference evidence="2 3" key="1">
    <citation type="journal article" date="2015" name="Genome Biol. Evol.">
        <title>Phylogenomic analyses indicate that early fungi evolved digesting cell walls of algal ancestors of land plants.</title>
        <authorList>
            <person name="Chang Y."/>
            <person name="Wang S."/>
            <person name="Sekimoto S."/>
            <person name="Aerts A.L."/>
            <person name="Choi C."/>
            <person name="Clum A."/>
            <person name="LaButti K.M."/>
            <person name="Lindquist E.A."/>
            <person name="Yee Ngan C."/>
            <person name="Ohm R.A."/>
            <person name="Salamov A.A."/>
            <person name="Grigoriev I.V."/>
            <person name="Spatafora J.W."/>
            <person name="Berbee M.L."/>
        </authorList>
    </citation>
    <scope>NUCLEOTIDE SEQUENCE [LARGE SCALE GENOMIC DNA]</scope>
    <source>
        <strain evidence="2 3">NRRL 1564</strain>
    </source>
</reference>
<evidence type="ECO:0000259" key="1">
    <source>
        <dbReference type="PROSITE" id="PS50011"/>
    </source>
</evidence>
<dbReference type="SUPFAM" id="SSF56112">
    <property type="entry name" value="Protein kinase-like (PK-like)"/>
    <property type="match status" value="1"/>
</dbReference>
<gene>
    <name evidence="2" type="ORF">COEREDRAFT_90023</name>
</gene>
<dbReference type="PANTHER" id="PTHR44167:SF24">
    <property type="entry name" value="SERINE_THREONINE-PROTEIN KINASE CHK2"/>
    <property type="match status" value="1"/>
</dbReference>
<dbReference type="InterPro" id="IPR000719">
    <property type="entry name" value="Prot_kinase_dom"/>
</dbReference>
<dbReference type="EMBL" id="KZ303564">
    <property type="protein sequence ID" value="PIA12848.1"/>
    <property type="molecule type" value="Genomic_DNA"/>
</dbReference>
<proteinExistence type="predicted"/>
<organism evidence="2 3">
    <name type="scientific">Coemansia reversa (strain ATCC 12441 / NRRL 1564)</name>
    <dbReference type="NCBI Taxonomy" id="763665"/>
    <lineage>
        <taxon>Eukaryota</taxon>
        <taxon>Fungi</taxon>
        <taxon>Fungi incertae sedis</taxon>
        <taxon>Zoopagomycota</taxon>
        <taxon>Kickxellomycotina</taxon>
        <taxon>Kickxellomycetes</taxon>
        <taxon>Kickxellales</taxon>
        <taxon>Kickxellaceae</taxon>
        <taxon>Coemansia</taxon>
    </lineage>
</organism>
<name>A0A2G5B1F2_COERN</name>
<evidence type="ECO:0000313" key="3">
    <source>
        <dbReference type="Proteomes" id="UP000242474"/>
    </source>
</evidence>
<sequence length="190" mass="21140">MTHHIELKLPEHTPRGPVKKILSGGVSGFVGMIDETAVCKFAKPGDDESMKDILIEHKVYQRLGKHKNILSFYGKIENGIVLENAQPVKTLTIEQCTLLIEVTRYIHSKGVIHCDIKPSNVLLGNDGNVKLIDFAGSSIDGSDSTVYPDDEYINKELKFPSKESDMYALSKTIFKMSGVHSNTITCELYK</sequence>
<dbReference type="InterPro" id="IPR008271">
    <property type="entry name" value="Ser/Thr_kinase_AS"/>
</dbReference>
<dbReference type="PANTHER" id="PTHR44167">
    <property type="entry name" value="OVARIAN-SPECIFIC SERINE/THREONINE-PROTEIN KINASE LOK-RELATED"/>
    <property type="match status" value="1"/>
</dbReference>
<protein>
    <submittedName>
        <fullName evidence="2">Kinase-like protein</fullName>
    </submittedName>
</protein>